<gene>
    <name evidence="5" type="ORF">DYE49_10565</name>
    <name evidence="4" type="ORF">HNP77_001613</name>
</gene>
<feature type="signal peptide" evidence="1">
    <location>
        <begin position="1"/>
        <end position="20"/>
    </location>
</feature>
<sequence>MNVKKCLTAAVMIAAGTLGFSLPGVVSPIPDTSGEYVFYEDKTFNRESIVGFLYYSEASYAIRYYAPATESEKEKDITLYISVNPDNPVLELTGETFRGADAGDADLVNYLRDLFYDFTAQRKRVIIEDFSDVKNSAEAPQFGGDVVFNFSAYVPVFNIESVNSVNGKYVFRLQTAGLLTSSDDQSFAFYKGAAGLPEDSVRDADIPKAKKTVVEFDSHEITIDEGWTKTMENLWTLKESSLLIISKGEVPEGTVPEDYIHFLRRRLLEGTSMSYSLWQHKKVEEKGNSLYITCVYYQPSVQNRLRTMEIVTLNSDNTIHFVNLTVYDYVYQKNRKYFDKIIKSYKEN</sequence>
<evidence type="ECO:0000313" key="4">
    <source>
        <dbReference type="EMBL" id="MBB5219244.1"/>
    </source>
</evidence>
<keyword evidence="1" id="KW-0732">Signal</keyword>
<feature type="chain" id="PRO_5036418362" evidence="1">
    <location>
        <begin position="21"/>
        <end position="348"/>
    </location>
</feature>
<evidence type="ECO:0000313" key="7">
    <source>
        <dbReference type="Proteomes" id="UP000593591"/>
    </source>
</evidence>
<evidence type="ECO:0000313" key="6">
    <source>
        <dbReference type="Proteomes" id="UP000578697"/>
    </source>
</evidence>
<accession>A0A840SED6</accession>
<dbReference type="AlphaFoldDB" id="A0A840SED6"/>
<proteinExistence type="predicted"/>
<dbReference type="InterPro" id="IPR058261">
    <property type="entry name" value="DUF7955"/>
</dbReference>
<evidence type="ECO:0000259" key="2">
    <source>
        <dbReference type="Pfam" id="PF25843"/>
    </source>
</evidence>
<dbReference type="KEGG" id="trc:DYE49_10565"/>
<dbReference type="EMBL" id="CP031517">
    <property type="protein sequence ID" value="QOS40869.1"/>
    <property type="molecule type" value="Genomic_DNA"/>
</dbReference>
<feature type="domain" description="DUF7954" evidence="2">
    <location>
        <begin position="34"/>
        <end position="187"/>
    </location>
</feature>
<protein>
    <submittedName>
        <fullName evidence="4">Uncharacterized protein</fullName>
    </submittedName>
</protein>
<dbReference type="Proteomes" id="UP000593591">
    <property type="component" value="Chromosome"/>
</dbReference>
<reference evidence="4 6" key="2">
    <citation type="submission" date="2020-08" db="EMBL/GenBank/DDBJ databases">
        <title>Genomic Encyclopedia of Type Strains, Phase IV (KMG-IV): sequencing the most valuable type-strain genomes for metagenomic binning, comparative biology and taxonomic classification.</title>
        <authorList>
            <person name="Goeker M."/>
        </authorList>
    </citation>
    <scope>NUCLEOTIDE SEQUENCE [LARGE SCALE GENOMIC DNA]</scope>
    <source>
        <strain evidence="4 6">DSM 103679</strain>
    </source>
</reference>
<keyword evidence="6" id="KW-1185">Reference proteome</keyword>
<dbReference type="RefSeq" id="WP_184652657.1">
    <property type="nucleotide sequence ID" value="NZ_JACHFR010000002.1"/>
</dbReference>
<dbReference type="Proteomes" id="UP000578697">
    <property type="component" value="Unassembled WGS sequence"/>
</dbReference>
<evidence type="ECO:0000313" key="5">
    <source>
        <dbReference type="EMBL" id="QOS40869.1"/>
    </source>
</evidence>
<feature type="domain" description="DUF7955" evidence="3">
    <location>
        <begin position="211"/>
        <end position="346"/>
    </location>
</feature>
<organism evidence="4 6">
    <name type="scientific">Treponema rectale</name>
    <dbReference type="NCBI Taxonomy" id="744512"/>
    <lineage>
        <taxon>Bacteria</taxon>
        <taxon>Pseudomonadati</taxon>
        <taxon>Spirochaetota</taxon>
        <taxon>Spirochaetia</taxon>
        <taxon>Spirochaetales</taxon>
        <taxon>Treponemataceae</taxon>
        <taxon>Treponema</taxon>
    </lineage>
</organism>
<dbReference type="InterPro" id="IPR058260">
    <property type="entry name" value="DUF7954"/>
</dbReference>
<name>A0A840SED6_9SPIR</name>
<evidence type="ECO:0000256" key="1">
    <source>
        <dbReference type="SAM" id="SignalP"/>
    </source>
</evidence>
<dbReference type="EMBL" id="JACHFR010000002">
    <property type="protein sequence ID" value="MBB5219244.1"/>
    <property type="molecule type" value="Genomic_DNA"/>
</dbReference>
<evidence type="ECO:0000259" key="3">
    <source>
        <dbReference type="Pfam" id="PF25844"/>
    </source>
</evidence>
<dbReference type="Pfam" id="PF25843">
    <property type="entry name" value="DUF7954"/>
    <property type="match status" value="1"/>
</dbReference>
<reference evidence="5 7" key="1">
    <citation type="submission" date="2018-08" db="EMBL/GenBank/DDBJ databases">
        <title>The first complete genome of Treponema rectale (CHPAT), a commensal spirochete of the bovine rectum.</title>
        <authorList>
            <person name="Staton G.J."/>
            <person name="Clegg S.R."/>
            <person name="Carter S.D."/>
            <person name="Radford A.D."/>
            <person name="Darby A."/>
            <person name="Hall N."/>
            <person name="Birtles R.J."/>
            <person name="Evans N.J."/>
        </authorList>
    </citation>
    <scope>NUCLEOTIDE SEQUENCE [LARGE SCALE GENOMIC DNA]</scope>
    <source>
        <strain evidence="5 7">CHPA</strain>
    </source>
</reference>
<dbReference type="Pfam" id="PF25844">
    <property type="entry name" value="DUF7955"/>
    <property type="match status" value="1"/>
</dbReference>